<dbReference type="EMBL" id="JAWWNJ010000147">
    <property type="protein sequence ID" value="KAK6983825.1"/>
    <property type="molecule type" value="Genomic_DNA"/>
</dbReference>
<name>A0AAV9ZHI8_9AGAR</name>
<reference evidence="2 3" key="1">
    <citation type="journal article" date="2024" name="J Genomics">
        <title>Draft genome sequencing and assembly of Favolaschia claudopus CIRM-BRFM 2984 isolated from oak limbs.</title>
        <authorList>
            <person name="Navarro D."/>
            <person name="Drula E."/>
            <person name="Chaduli D."/>
            <person name="Cazenave R."/>
            <person name="Ahrendt S."/>
            <person name="Wang J."/>
            <person name="Lipzen A."/>
            <person name="Daum C."/>
            <person name="Barry K."/>
            <person name="Grigoriev I.V."/>
            <person name="Favel A."/>
            <person name="Rosso M.N."/>
            <person name="Martin F."/>
        </authorList>
    </citation>
    <scope>NUCLEOTIDE SEQUENCE [LARGE SCALE GENOMIC DNA]</scope>
    <source>
        <strain evidence="2 3">CIRM-BRFM 2984</strain>
    </source>
</reference>
<gene>
    <name evidence="2" type="ORF">R3P38DRAFT_2745556</name>
</gene>
<keyword evidence="1" id="KW-0812">Transmembrane</keyword>
<dbReference type="Gene3D" id="3.40.50.11350">
    <property type="match status" value="1"/>
</dbReference>
<dbReference type="CDD" id="cd11296">
    <property type="entry name" value="O-FucT_like"/>
    <property type="match status" value="1"/>
</dbReference>
<dbReference type="AlphaFoldDB" id="A0AAV9ZHI8"/>
<accession>A0AAV9ZHI8</accession>
<evidence type="ECO:0000313" key="2">
    <source>
        <dbReference type="EMBL" id="KAK6983825.1"/>
    </source>
</evidence>
<organism evidence="2 3">
    <name type="scientific">Favolaschia claudopus</name>
    <dbReference type="NCBI Taxonomy" id="2862362"/>
    <lineage>
        <taxon>Eukaryota</taxon>
        <taxon>Fungi</taxon>
        <taxon>Dikarya</taxon>
        <taxon>Basidiomycota</taxon>
        <taxon>Agaricomycotina</taxon>
        <taxon>Agaricomycetes</taxon>
        <taxon>Agaricomycetidae</taxon>
        <taxon>Agaricales</taxon>
        <taxon>Marasmiineae</taxon>
        <taxon>Mycenaceae</taxon>
        <taxon>Favolaschia</taxon>
    </lineage>
</organism>
<evidence type="ECO:0000256" key="1">
    <source>
        <dbReference type="SAM" id="Phobius"/>
    </source>
</evidence>
<evidence type="ECO:0000313" key="3">
    <source>
        <dbReference type="Proteomes" id="UP001362999"/>
    </source>
</evidence>
<comment type="caution">
    <text evidence="2">The sequence shown here is derived from an EMBL/GenBank/DDBJ whole genome shotgun (WGS) entry which is preliminary data.</text>
</comment>
<protein>
    <submittedName>
        <fullName evidence="2">SH3 and PX-domain-containing 3</fullName>
    </submittedName>
</protein>
<feature type="transmembrane region" description="Helical" evidence="1">
    <location>
        <begin position="14"/>
        <end position="35"/>
    </location>
</feature>
<keyword evidence="3" id="KW-1185">Reference proteome</keyword>
<sequence>MQRFLPQHASARPWLFRLAVVATVVLVTGAMYMTISGYPSLRLVPYIPPTHTLTLGHPAFEDIREYERKLPQHRPPTFLTKTKPRYLFFPWEAWGTGWNNVFQEQLLNTHLAFLANRGYVFVDYIARDHPPFPDTLPNGTRHMLHIPMNAFTSGPTGGGSWGPGVDPSISRPVSQRWWEVACPTEKIVEVQLKDTMQELNITDSTTGGERLMLWAEKLRRMPEECVSIIGGTPFDYVFINTAKVIPLWDSYGHSPTLTQFAWSALITRAISRNFPLLSSSPPPPTLAPIFHPTNPPSPLLLLPLTLFHPLPISAPPLPGLLAIHVRRGDYDQHCVNLANWGSDYNTWNKFSQPDVRKTGLYPALPDDLSVPEGMSRHDAAFAHCWPEVGEIVTRVREVRRDAEKQEGKTLKLRTLYIATNAERGWLDGLVASLKEAGEGWEGVATSRDMELAPDEFTVSQAVDMGVLVSAEVFIGNGFSSVTSNVVQLRIAGGKHANTSRFW</sequence>
<dbReference type="Proteomes" id="UP001362999">
    <property type="component" value="Unassembled WGS sequence"/>
</dbReference>
<proteinExistence type="predicted"/>
<keyword evidence="1" id="KW-0472">Membrane</keyword>
<keyword evidence="1" id="KW-1133">Transmembrane helix</keyword>